<organism evidence="6 7">
    <name type="scientific">Triangularia setosa</name>
    <dbReference type="NCBI Taxonomy" id="2587417"/>
    <lineage>
        <taxon>Eukaryota</taxon>
        <taxon>Fungi</taxon>
        <taxon>Dikarya</taxon>
        <taxon>Ascomycota</taxon>
        <taxon>Pezizomycotina</taxon>
        <taxon>Sordariomycetes</taxon>
        <taxon>Sordariomycetidae</taxon>
        <taxon>Sordariales</taxon>
        <taxon>Podosporaceae</taxon>
        <taxon>Triangularia</taxon>
    </lineage>
</organism>
<evidence type="ECO:0000313" key="7">
    <source>
        <dbReference type="Proteomes" id="UP001302321"/>
    </source>
</evidence>
<evidence type="ECO:0000313" key="6">
    <source>
        <dbReference type="EMBL" id="KAK4173768.1"/>
    </source>
</evidence>
<dbReference type="Proteomes" id="UP001302321">
    <property type="component" value="Unassembled WGS sequence"/>
</dbReference>
<dbReference type="PANTHER" id="PTHR24305:SF166">
    <property type="entry name" value="CYTOCHROME P450 12A4, MITOCHONDRIAL-RELATED"/>
    <property type="match status" value="1"/>
</dbReference>
<keyword evidence="7" id="KW-1185">Reference proteome</keyword>
<dbReference type="Gene3D" id="1.10.630.10">
    <property type="entry name" value="Cytochrome P450"/>
    <property type="match status" value="1"/>
</dbReference>
<dbReference type="GO" id="GO:0016705">
    <property type="term" value="F:oxidoreductase activity, acting on paired donors, with incorporation or reduction of molecular oxygen"/>
    <property type="evidence" value="ECO:0007669"/>
    <property type="project" value="InterPro"/>
</dbReference>
<name>A0AAN7A4I6_9PEZI</name>
<comment type="similarity">
    <text evidence="1">Belongs to the cytochrome P450 family.</text>
</comment>
<comment type="caution">
    <text evidence="6">The sequence shown here is derived from an EMBL/GenBank/DDBJ whole genome shotgun (WGS) entry which is preliminary data.</text>
</comment>
<reference evidence="6" key="1">
    <citation type="journal article" date="2023" name="Mol. Phylogenet. Evol.">
        <title>Genome-scale phylogeny and comparative genomics of the fungal order Sordariales.</title>
        <authorList>
            <person name="Hensen N."/>
            <person name="Bonometti L."/>
            <person name="Westerberg I."/>
            <person name="Brannstrom I.O."/>
            <person name="Guillou S."/>
            <person name="Cros-Aarteil S."/>
            <person name="Calhoun S."/>
            <person name="Haridas S."/>
            <person name="Kuo A."/>
            <person name="Mondo S."/>
            <person name="Pangilinan J."/>
            <person name="Riley R."/>
            <person name="LaButti K."/>
            <person name="Andreopoulos B."/>
            <person name="Lipzen A."/>
            <person name="Chen C."/>
            <person name="Yan M."/>
            <person name="Daum C."/>
            <person name="Ng V."/>
            <person name="Clum A."/>
            <person name="Steindorff A."/>
            <person name="Ohm R.A."/>
            <person name="Martin F."/>
            <person name="Silar P."/>
            <person name="Natvig D.O."/>
            <person name="Lalanne C."/>
            <person name="Gautier V."/>
            <person name="Ament-Velasquez S.L."/>
            <person name="Kruys A."/>
            <person name="Hutchinson M.I."/>
            <person name="Powell A.J."/>
            <person name="Barry K."/>
            <person name="Miller A.N."/>
            <person name="Grigoriev I.V."/>
            <person name="Debuchy R."/>
            <person name="Gladieux P."/>
            <person name="Hiltunen Thoren M."/>
            <person name="Johannesson H."/>
        </authorList>
    </citation>
    <scope>NUCLEOTIDE SEQUENCE</scope>
    <source>
        <strain evidence="6">CBS 892.96</strain>
    </source>
</reference>
<sequence>MVLEAYLTPTTLAITAILVATASLLGTILNNLLFSPLLASIPGPLLARISGVLITLVDLSGLHAQVLHRLHQKHGPIIRIGPNEHSFSNPDATKAIYVPGTTCIKSSVYSAFGRQGMFQMQDPDQHQHRQRRVSHIFSTSSTIHVEPLVQRVINNLIQEGIRDSGHVALFRIMALDVSGEVLMEKSFSSLDAGDTKEKREGALYIKQLDATYTFVVFQVFCPPLARLMGLLPVERLQVLANPWKVVYQYGKEALRDYIDHNGRTGEEVVGNVGMKTRRTLLSKLVEGNKDLGTEPLPDEEISEEIRTSYALYRLAYDKRWQERLREEIRQCQIKAGKFSGEALSFSALQNLTILHGVVMETLSLYSSAYTLHRDPRIYGDNPELFIPDCWSSGGVSSMQRMQGSLFAFGALRKDQEPVPGNT</sequence>
<dbReference type="GO" id="GO:0020037">
    <property type="term" value="F:heme binding"/>
    <property type="evidence" value="ECO:0007669"/>
    <property type="project" value="InterPro"/>
</dbReference>
<proteinExistence type="inferred from homology"/>
<dbReference type="Pfam" id="PF00067">
    <property type="entry name" value="p450"/>
    <property type="match status" value="1"/>
</dbReference>
<dbReference type="SUPFAM" id="SSF48264">
    <property type="entry name" value="Cytochrome P450"/>
    <property type="match status" value="1"/>
</dbReference>
<dbReference type="InterPro" id="IPR001128">
    <property type="entry name" value="Cyt_P450"/>
</dbReference>
<keyword evidence="5" id="KW-0812">Transmembrane</keyword>
<reference evidence="6" key="2">
    <citation type="submission" date="2023-05" db="EMBL/GenBank/DDBJ databases">
        <authorList>
            <consortium name="Lawrence Berkeley National Laboratory"/>
            <person name="Steindorff A."/>
            <person name="Hensen N."/>
            <person name="Bonometti L."/>
            <person name="Westerberg I."/>
            <person name="Brannstrom I.O."/>
            <person name="Guillou S."/>
            <person name="Cros-Aarteil S."/>
            <person name="Calhoun S."/>
            <person name="Haridas S."/>
            <person name="Kuo A."/>
            <person name="Mondo S."/>
            <person name="Pangilinan J."/>
            <person name="Riley R."/>
            <person name="Labutti K."/>
            <person name="Andreopoulos B."/>
            <person name="Lipzen A."/>
            <person name="Chen C."/>
            <person name="Yanf M."/>
            <person name="Daum C."/>
            <person name="Ng V."/>
            <person name="Clum A."/>
            <person name="Ohm R."/>
            <person name="Martin F."/>
            <person name="Silar P."/>
            <person name="Natvig D."/>
            <person name="Lalanne C."/>
            <person name="Gautier V."/>
            <person name="Ament-Velasquez S.L."/>
            <person name="Kruys A."/>
            <person name="Hutchinson M.I."/>
            <person name="Powell A.J."/>
            <person name="Barry K."/>
            <person name="Miller A.N."/>
            <person name="Grigoriev I.V."/>
            <person name="Debuchy R."/>
            <person name="Gladieux P."/>
            <person name="Thoren M.H."/>
            <person name="Johannesson H."/>
        </authorList>
    </citation>
    <scope>NUCLEOTIDE SEQUENCE</scope>
    <source>
        <strain evidence="6">CBS 892.96</strain>
    </source>
</reference>
<dbReference type="EMBL" id="MU866320">
    <property type="protein sequence ID" value="KAK4173768.1"/>
    <property type="molecule type" value="Genomic_DNA"/>
</dbReference>
<dbReference type="GO" id="GO:0004497">
    <property type="term" value="F:monooxygenase activity"/>
    <property type="evidence" value="ECO:0007669"/>
    <property type="project" value="InterPro"/>
</dbReference>
<evidence type="ECO:0000256" key="4">
    <source>
        <dbReference type="ARBA" id="ARBA00023004"/>
    </source>
</evidence>
<gene>
    <name evidence="6" type="ORF">QBC36DRAFT_359057</name>
</gene>
<keyword evidence="2" id="KW-0349">Heme</keyword>
<accession>A0AAN7A4I6</accession>
<keyword evidence="5" id="KW-0472">Membrane</keyword>
<dbReference type="AlphaFoldDB" id="A0AAN7A4I6"/>
<keyword evidence="5" id="KW-1133">Transmembrane helix</keyword>
<dbReference type="PANTHER" id="PTHR24305">
    <property type="entry name" value="CYTOCHROME P450"/>
    <property type="match status" value="1"/>
</dbReference>
<evidence type="ECO:0000256" key="1">
    <source>
        <dbReference type="ARBA" id="ARBA00010617"/>
    </source>
</evidence>
<protein>
    <submittedName>
        <fullName evidence="6">Cytochrome P450</fullName>
    </submittedName>
</protein>
<dbReference type="InterPro" id="IPR050121">
    <property type="entry name" value="Cytochrome_P450_monoxygenase"/>
</dbReference>
<evidence type="ECO:0000256" key="2">
    <source>
        <dbReference type="ARBA" id="ARBA00022617"/>
    </source>
</evidence>
<keyword evidence="4" id="KW-0408">Iron</keyword>
<dbReference type="InterPro" id="IPR036396">
    <property type="entry name" value="Cyt_P450_sf"/>
</dbReference>
<keyword evidence="3" id="KW-0479">Metal-binding</keyword>
<feature type="transmembrane region" description="Helical" evidence="5">
    <location>
        <begin position="12"/>
        <end position="33"/>
    </location>
</feature>
<evidence type="ECO:0000256" key="5">
    <source>
        <dbReference type="SAM" id="Phobius"/>
    </source>
</evidence>
<evidence type="ECO:0000256" key="3">
    <source>
        <dbReference type="ARBA" id="ARBA00022723"/>
    </source>
</evidence>
<dbReference type="GO" id="GO:0005506">
    <property type="term" value="F:iron ion binding"/>
    <property type="evidence" value="ECO:0007669"/>
    <property type="project" value="InterPro"/>
</dbReference>